<dbReference type="PROSITE" id="PS51194">
    <property type="entry name" value="HELICASE_CTER"/>
    <property type="match status" value="1"/>
</dbReference>
<evidence type="ECO:0000259" key="6">
    <source>
        <dbReference type="PROSITE" id="PS51194"/>
    </source>
</evidence>
<gene>
    <name evidence="7" type="ORF">BGP84_21850</name>
</gene>
<dbReference type="InterPro" id="IPR027417">
    <property type="entry name" value="P-loop_NTPase"/>
</dbReference>
<dbReference type="RefSeq" id="WP_102689286.1">
    <property type="nucleotide sequence ID" value="NZ_MINH01000021.1"/>
</dbReference>
<dbReference type="Pfam" id="PF00270">
    <property type="entry name" value="DEAD"/>
    <property type="match status" value="1"/>
</dbReference>
<evidence type="ECO:0000256" key="1">
    <source>
        <dbReference type="ARBA" id="ARBA00022741"/>
    </source>
</evidence>
<dbReference type="InterPro" id="IPR014001">
    <property type="entry name" value="Helicase_ATP-bd"/>
</dbReference>
<evidence type="ECO:0000256" key="2">
    <source>
        <dbReference type="ARBA" id="ARBA00022801"/>
    </source>
</evidence>
<feature type="domain" description="Helicase C-terminal" evidence="6">
    <location>
        <begin position="356"/>
        <end position="529"/>
    </location>
</feature>
<reference evidence="7 8" key="1">
    <citation type="submission" date="2016-08" db="EMBL/GenBank/DDBJ databases">
        <authorList>
            <person name="Seilhamer J.J."/>
        </authorList>
    </citation>
    <scope>NUCLEOTIDE SEQUENCE [LARGE SCALE GENOMIC DNA]</scope>
    <source>
        <strain evidence="7 8">KH-21-114</strain>
    </source>
</reference>
<dbReference type="GO" id="GO:0016787">
    <property type="term" value="F:hydrolase activity"/>
    <property type="evidence" value="ECO:0007669"/>
    <property type="project" value="UniProtKB-KW"/>
</dbReference>
<dbReference type="SUPFAM" id="SSF52540">
    <property type="entry name" value="P-loop containing nucleoside triphosphate hydrolases"/>
    <property type="match status" value="1"/>
</dbReference>
<comment type="caution">
    <text evidence="7">The sequence shown here is derived from an EMBL/GenBank/DDBJ whole genome shotgun (WGS) entry which is preliminary data.</text>
</comment>
<evidence type="ECO:0000256" key="4">
    <source>
        <dbReference type="ARBA" id="ARBA00022840"/>
    </source>
</evidence>
<keyword evidence="2" id="KW-0378">Hydrolase</keyword>
<protein>
    <submittedName>
        <fullName evidence="7">RNA helicase</fullName>
    </submittedName>
</protein>
<dbReference type="PANTHER" id="PTHR47961">
    <property type="entry name" value="DNA POLYMERASE THETA, PUTATIVE (AFU_ORTHOLOGUE AFUA_1G05260)-RELATED"/>
    <property type="match status" value="1"/>
</dbReference>
<dbReference type="Proteomes" id="UP000237230">
    <property type="component" value="Unassembled WGS sequence"/>
</dbReference>
<evidence type="ECO:0000313" key="8">
    <source>
        <dbReference type="Proteomes" id="UP000237230"/>
    </source>
</evidence>
<dbReference type="InterPro" id="IPR050474">
    <property type="entry name" value="Hel308_SKI2-like"/>
</dbReference>
<keyword evidence="4" id="KW-0067">ATP-binding</keyword>
<evidence type="ECO:0000259" key="5">
    <source>
        <dbReference type="PROSITE" id="PS51192"/>
    </source>
</evidence>
<dbReference type="GO" id="GO:0004386">
    <property type="term" value="F:helicase activity"/>
    <property type="evidence" value="ECO:0007669"/>
    <property type="project" value="UniProtKB-KW"/>
</dbReference>
<dbReference type="GO" id="GO:0005524">
    <property type="term" value="F:ATP binding"/>
    <property type="evidence" value="ECO:0007669"/>
    <property type="project" value="UniProtKB-KW"/>
</dbReference>
<accession>A0A2S3WW54</accession>
<dbReference type="PANTHER" id="PTHR47961:SF6">
    <property type="entry name" value="DNA-DIRECTED DNA POLYMERASE"/>
    <property type="match status" value="1"/>
</dbReference>
<dbReference type="GO" id="GO:0003676">
    <property type="term" value="F:nucleic acid binding"/>
    <property type="evidence" value="ECO:0007669"/>
    <property type="project" value="InterPro"/>
</dbReference>
<dbReference type="OrthoDB" id="9815222at2"/>
<organism evidence="7 8">
    <name type="scientific">Pseudomonas putida</name>
    <name type="common">Arthrobacter siderocapsulatus</name>
    <dbReference type="NCBI Taxonomy" id="303"/>
    <lineage>
        <taxon>Bacteria</taxon>
        <taxon>Pseudomonadati</taxon>
        <taxon>Pseudomonadota</taxon>
        <taxon>Gammaproteobacteria</taxon>
        <taxon>Pseudomonadales</taxon>
        <taxon>Pseudomonadaceae</taxon>
        <taxon>Pseudomonas</taxon>
    </lineage>
</organism>
<keyword evidence="1" id="KW-0547">Nucleotide-binding</keyword>
<reference evidence="7 8" key="2">
    <citation type="submission" date="2018-03" db="EMBL/GenBank/DDBJ databases">
        <title>Draft genome of Pseudomonas putida strain KH-21-114.</title>
        <authorList>
            <person name="Yoshizawa S."/>
            <person name="Khan N.H."/>
            <person name="Nishimura M."/>
            <person name="Chiura H.X."/>
            <person name="Ogura Y."/>
            <person name="Hayashi T."/>
            <person name="Kogure K."/>
        </authorList>
    </citation>
    <scope>NUCLEOTIDE SEQUENCE [LARGE SCALE GENOMIC DNA]</scope>
    <source>
        <strain evidence="7 8">KH-21-114</strain>
    </source>
</reference>
<dbReference type="PROSITE" id="PS51192">
    <property type="entry name" value="HELICASE_ATP_BIND_1"/>
    <property type="match status" value="1"/>
</dbReference>
<dbReference type="SMART" id="SM00490">
    <property type="entry name" value="HELICc"/>
    <property type="match status" value="1"/>
</dbReference>
<evidence type="ECO:0000256" key="3">
    <source>
        <dbReference type="ARBA" id="ARBA00022806"/>
    </source>
</evidence>
<dbReference type="AlphaFoldDB" id="A0A2S3WW54"/>
<name>A0A2S3WW54_PSEPU</name>
<dbReference type="InterPro" id="IPR011545">
    <property type="entry name" value="DEAD/DEAH_box_helicase_dom"/>
</dbReference>
<evidence type="ECO:0000313" key="7">
    <source>
        <dbReference type="EMBL" id="POG05521.1"/>
    </source>
</evidence>
<dbReference type="EMBL" id="MINH01000021">
    <property type="protein sequence ID" value="POG05521.1"/>
    <property type="molecule type" value="Genomic_DNA"/>
</dbReference>
<dbReference type="InterPro" id="IPR001650">
    <property type="entry name" value="Helicase_C-like"/>
</dbReference>
<sequence>MQELTIKELAKTRFKDIYMNLLRGHEMSDGETVKLLAIAVLLLNHSAAEIKRLGYRITLLYGNLTGRYEPLYDVAVNSGLLPVSAVIGKSFEQDERLSNSFIQNIVSSYVDTFRDQEMVLTEQQDTLRTFVQAEYENSSVVVAPTSYGKSDLIIKSVRDNPEKRVLILVPSKALLAQTKKRLIYADINDMGKVITHPEMYSPERNCRVFVLTQERLNRMLNEHSYLKFDMVFVDEAHNLLQGDSRNELLATMLCILGARNPDTSFKFLTPFLCNELNVRVRYLDMTPKGFRIDEYIKSERFLVRDFRTGKDDGKLKLYDHFLNHWIDLDRKHKNCFDLIKNESLAKNIIYGNTKKRIEQFALELAESLPNIECPLVQTACDELEETFDKRYRLIACLRKGVMYHHGSIPDTIRLYLENLFNKSKAIKYLVCNSTLLEGVNLPIERLFIFDYSKGIGNLTSSQFKNLIGRVNRFSEVFDPKAGSALQKLESSIYLLGVDEYTHKRANLKTFYENSVNVSKEDEDTVNNVLLEAADISDDKAALRHKDAVSRLENLQPGVVTGEECKYVKTEVGRLMIANSVSEIDVFASEEDVDEAISLSLEANGPINTADRLLTDIKTCFIEKFHAGTKNSDMLRLKNQAALDFYAMFLDWKLKKRTTKQIIRHTLKYWEDLPQTKGTDYVYVSSWGDTKYKNSHSAHYVRISRKNDVERVNLAIVRLKDEDDFFDNKIFRFLEILNGVGAVEPSFYKRVKYGTDDESKIKLIREGYSRGLSELLLDRYPRYVRMNANGEIEVSSHVIGLMRRNEESDLLIFEAQLNLKPVPEQSA</sequence>
<proteinExistence type="predicted"/>
<keyword evidence="3 7" id="KW-0347">Helicase</keyword>
<dbReference type="Gene3D" id="3.40.50.300">
    <property type="entry name" value="P-loop containing nucleotide triphosphate hydrolases"/>
    <property type="match status" value="2"/>
</dbReference>
<dbReference type="SMART" id="SM00487">
    <property type="entry name" value="DEXDc"/>
    <property type="match status" value="1"/>
</dbReference>
<feature type="domain" description="Helicase ATP-binding" evidence="5">
    <location>
        <begin position="130"/>
        <end position="251"/>
    </location>
</feature>